<dbReference type="Proteomes" id="UP001602119">
    <property type="component" value="Unassembled WGS sequence"/>
</dbReference>
<evidence type="ECO:0000313" key="1">
    <source>
        <dbReference type="EMBL" id="MFF4777562.1"/>
    </source>
</evidence>
<reference evidence="1 2" key="1">
    <citation type="submission" date="2024-10" db="EMBL/GenBank/DDBJ databases">
        <title>The Natural Products Discovery Center: Release of the First 8490 Sequenced Strains for Exploring Actinobacteria Biosynthetic Diversity.</title>
        <authorList>
            <person name="Kalkreuter E."/>
            <person name="Kautsar S.A."/>
            <person name="Yang D."/>
            <person name="Bader C.D."/>
            <person name="Teijaro C.N."/>
            <person name="Fluegel L."/>
            <person name="Davis C.M."/>
            <person name="Simpson J.R."/>
            <person name="Lauterbach L."/>
            <person name="Steele A.D."/>
            <person name="Gui C."/>
            <person name="Meng S."/>
            <person name="Li G."/>
            <person name="Viehrig K."/>
            <person name="Ye F."/>
            <person name="Su P."/>
            <person name="Kiefer A.F."/>
            <person name="Nichols A."/>
            <person name="Cepeda A.J."/>
            <person name="Yan W."/>
            <person name="Fan B."/>
            <person name="Jiang Y."/>
            <person name="Adhikari A."/>
            <person name="Zheng C.-J."/>
            <person name="Schuster L."/>
            <person name="Cowan T.M."/>
            <person name="Smanski M.J."/>
            <person name="Chevrette M.G."/>
            <person name="De Carvalho L.P.S."/>
            <person name="Shen B."/>
        </authorList>
    </citation>
    <scope>NUCLEOTIDE SEQUENCE [LARGE SCALE GENOMIC DNA]</scope>
    <source>
        <strain evidence="1 2">NPDC001281</strain>
    </source>
</reference>
<accession>A0ABW6VHG3</accession>
<evidence type="ECO:0000313" key="2">
    <source>
        <dbReference type="Proteomes" id="UP001602119"/>
    </source>
</evidence>
<name>A0ABW6VHG3_MICFU</name>
<protein>
    <submittedName>
        <fullName evidence="1">Uncharacterized protein</fullName>
    </submittedName>
</protein>
<sequence length="143" mass="16247">MPQPRDHVIRPLLPWRSPGNEITECGRPAGDVRSAITQDELKARIREMGKQRAALFTCMTCLDTAANWATFQEDPVQVIYRESYTNFGGRQVYGGLKADVFADELRALAELVARHRDEFDTILAAFGDAVRLDDLRRQRAARR</sequence>
<organism evidence="1 2">
    <name type="scientific">Microtetraspora fusca</name>
    <dbReference type="NCBI Taxonomy" id="1997"/>
    <lineage>
        <taxon>Bacteria</taxon>
        <taxon>Bacillati</taxon>
        <taxon>Actinomycetota</taxon>
        <taxon>Actinomycetes</taxon>
        <taxon>Streptosporangiales</taxon>
        <taxon>Streptosporangiaceae</taxon>
        <taxon>Microtetraspora</taxon>
    </lineage>
</organism>
<proteinExistence type="predicted"/>
<dbReference type="RefSeq" id="WP_387346039.1">
    <property type="nucleotide sequence ID" value="NZ_JBIAXI010000024.1"/>
</dbReference>
<gene>
    <name evidence="1" type="ORF">ACFY05_32365</name>
</gene>
<keyword evidence="2" id="KW-1185">Reference proteome</keyword>
<dbReference type="EMBL" id="JBIAXI010000024">
    <property type="protein sequence ID" value="MFF4777562.1"/>
    <property type="molecule type" value="Genomic_DNA"/>
</dbReference>
<comment type="caution">
    <text evidence="1">The sequence shown here is derived from an EMBL/GenBank/DDBJ whole genome shotgun (WGS) entry which is preliminary data.</text>
</comment>